<organism evidence="12 13">
    <name type="scientific">Dictyostelium firmibasis</name>
    <dbReference type="NCBI Taxonomy" id="79012"/>
    <lineage>
        <taxon>Eukaryota</taxon>
        <taxon>Amoebozoa</taxon>
        <taxon>Evosea</taxon>
        <taxon>Eumycetozoa</taxon>
        <taxon>Dictyostelia</taxon>
        <taxon>Dictyosteliales</taxon>
        <taxon>Dictyosteliaceae</taxon>
        <taxon>Dictyostelium</taxon>
    </lineage>
</organism>
<evidence type="ECO:0000256" key="7">
    <source>
        <dbReference type="ARBA" id="ARBA00022679"/>
    </source>
</evidence>
<dbReference type="InterPro" id="IPR022418">
    <property type="entry name" value="Porphobilinogen_deaminase_C"/>
</dbReference>
<evidence type="ECO:0000313" key="13">
    <source>
        <dbReference type="Proteomes" id="UP001344447"/>
    </source>
</evidence>
<dbReference type="GO" id="GO:0004418">
    <property type="term" value="F:hydroxymethylbilane synthase activity"/>
    <property type="evidence" value="ECO:0007669"/>
    <property type="project" value="UniProtKB-EC"/>
</dbReference>
<evidence type="ECO:0000256" key="5">
    <source>
        <dbReference type="ARBA" id="ARBA00012655"/>
    </source>
</evidence>
<dbReference type="NCBIfam" id="TIGR00212">
    <property type="entry name" value="hemC"/>
    <property type="match status" value="1"/>
</dbReference>
<reference evidence="12 13" key="1">
    <citation type="submission" date="2023-11" db="EMBL/GenBank/DDBJ databases">
        <title>Dfirmibasis_genome.</title>
        <authorList>
            <person name="Edelbroek B."/>
            <person name="Kjellin J."/>
            <person name="Jerlstrom-Hultqvist J."/>
            <person name="Soderbom F."/>
        </authorList>
    </citation>
    <scope>NUCLEOTIDE SEQUENCE [LARGE SCALE GENOMIC DNA]</scope>
    <source>
        <strain evidence="12 13">TNS-C-14</strain>
    </source>
</reference>
<dbReference type="InterPro" id="IPR022417">
    <property type="entry name" value="Porphobilin_deaminase_N"/>
</dbReference>
<dbReference type="InterPro" id="IPR036803">
    <property type="entry name" value="Porphobilinogen_deaminase_C_sf"/>
</dbReference>
<gene>
    <name evidence="12" type="ORF">RB653_001013</name>
</gene>
<dbReference type="AlphaFoldDB" id="A0AAN7YWB9"/>
<dbReference type="Pfam" id="PF03900">
    <property type="entry name" value="Porphobil_deamC"/>
    <property type="match status" value="1"/>
</dbReference>
<evidence type="ECO:0000256" key="8">
    <source>
        <dbReference type="ARBA" id="ARBA00023244"/>
    </source>
</evidence>
<evidence type="ECO:0000313" key="12">
    <source>
        <dbReference type="EMBL" id="KAK5580986.1"/>
    </source>
</evidence>
<dbReference type="FunFam" id="3.40.190.10:FF:000005">
    <property type="entry name" value="Porphobilinogen deaminase"/>
    <property type="match status" value="1"/>
</dbReference>
<dbReference type="HAMAP" id="MF_00260">
    <property type="entry name" value="Porphobil_deam"/>
    <property type="match status" value="1"/>
</dbReference>
<dbReference type="PRINTS" id="PR00151">
    <property type="entry name" value="PORPHBDMNASE"/>
</dbReference>
<dbReference type="PROSITE" id="PS00533">
    <property type="entry name" value="PORPHOBILINOGEN_DEAM"/>
    <property type="match status" value="1"/>
</dbReference>
<name>A0AAN7YWB9_9MYCE</name>
<dbReference type="Gene3D" id="3.40.190.10">
    <property type="entry name" value="Periplasmic binding protein-like II"/>
    <property type="match status" value="2"/>
</dbReference>
<dbReference type="GO" id="GO:0006783">
    <property type="term" value="P:heme biosynthetic process"/>
    <property type="evidence" value="ECO:0007669"/>
    <property type="project" value="TreeGrafter"/>
</dbReference>
<dbReference type="Proteomes" id="UP001344447">
    <property type="component" value="Unassembled WGS sequence"/>
</dbReference>
<comment type="similarity">
    <text evidence="4">Belongs to the HMBS family.</text>
</comment>
<proteinExistence type="inferred from homology"/>
<dbReference type="InterPro" id="IPR000860">
    <property type="entry name" value="HemC"/>
</dbReference>
<keyword evidence="7" id="KW-0808">Transferase</keyword>
<dbReference type="PANTHER" id="PTHR11557:SF0">
    <property type="entry name" value="PORPHOBILINOGEN DEAMINASE"/>
    <property type="match status" value="1"/>
</dbReference>
<comment type="pathway">
    <text evidence="3">Porphyrin-containing compound metabolism; protoporphyrin-IX biosynthesis; coproporphyrinogen-III from 5-aminolevulinate: step 2/4.</text>
</comment>
<dbReference type="EC" id="2.5.1.61" evidence="5"/>
<dbReference type="PIRSF" id="PIRSF001438">
    <property type="entry name" value="4pyrrol_synth_OHMeBilane_synth"/>
    <property type="match status" value="1"/>
</dbReference>
<dbReference type="Gene3D" id="3.30.160.40">
    <property type="entry name" value="Porphobilinogen deaminase, C-terminal domain"/>
    <property type="match status" value="1"/>
</dbReference>
<feature type="domain" description="Porphobilinogen deaminase C-terminal" evidence="11">
    <location>
        <begin position="239"/>
        <end position="313"/>
    </location>
</feature>
<dbReference type="CDD" id="cd13645">
    <property type="entry name" value="PBP2_HuPBGD_like"/>
    <property type="match status" value="1"/>
</dbReference>
<evidence type="ECO:0000256" key="9">
    <source>
        <dbReference type="ARBA" id="ARBA00033064"/>
    </source>
</evidence>
<evidence type="ECO:0000256" key="2">
    <source>
        <dbReference type="ARBA" id="ARBA00002869"/>
    </source>
</evidence>
<dbReference type="FunFam" id="3.40.190.10:FF:000004">
    <property type="entry name" value="Porphobilinogen deaminase"/>
    <property type="match status" value="1"/>
</dbReference>
<comment type="caution">
    <text evidence="12">The sequence shown here is derived from an EMBL/GenBank/DDBJ whole genome shotgun (WGS) entry which is preliminary data.</text>
</comment>
<dbReference type="SUPFAM" id="SSF54782">
    <property type="entry name" value="Porphobilinogen deaminase (hydroxymethylbilane synthase), C-terminal domain"/>
    <property type="match status" value="1"/>
</dbReference>
<evidence type="ECO:0000256" key="1">
    <source>
        <dbReference type="ARBA" id="ARBA00001916"/>
    </source>
</evidence>
<dbReference type="Pfam" id="PF01379">
    <property type="entry name" value="Porphobil_deam"/>
    <property type="match status" value="1"/>
</dbReference>
<dbReference type="FunFam" id="3.30.160.40:FF:000002">
    <property type="entry name" value="Porphobilinogen deaminase"/>
    <property type="match status" value="1"/>
</dbReference>
<evidence type="ECO:0000256" key="3">
    <source>
        <dbReference type="ARBA" id="ARBA00004735"/>
    </source>
</evidence>
<dbReference type="PANTHER" id="PTHR11557">
    <property type="entry name" value="PORPHOBILINOGEN DEAMINASE"/>
    <property type="match status" value="1"/>
</dbReference>
<feature type="domain" description="Porphobilinogen deaminase N-terminal" evidence="10">
    <location>
        <begin position="12"/>
        <end position="226"/>
    </location>
</feature>
<keyword evidence="8" id="KW-0627">Porphyrin biosynthesis</keyword>
<accession>A0AAN7YWB9</accession>
<sequence>MSETTIVKRDKVVIGSRKSQLAMLQTEWVRDRIQELNPGITVEIKTMDTTGDKVLDVSLSKIGDKGLFTKELEDMMLNGTIDLAVHSLKDIPTKLPEGLKLGAITKRYSTSDAFIANAKKHGKDCKLADLPKGAMIGSSSLRRVAQLKKSYPHLQFKDIRGNLNTRFKKLEDDENGYDGMILAVAGLERMQLTDHISEVIPDSVSLYAVGQGSLGIECKDGDTFIQSILDPLNHRESMTCCEAERSMLRDLEGGCHVPIGVVTKLHNQSQPNETLEINAIVLNLDGSKFIESNIIGPSNQFIQLGKSIAQDLINKGSKDILSEFIKK</sequence>
<dbReference type="SUPFAM" id="SSF53850">
    <property type="entry name" value="Periplasmic binding protein-like II"/>
    <property type="match status" value="1"/>
</dbReference>
<evidence type="ECO:0000256" key="4">
    <source>
        <dbReference type="ARBA" id="ARBA00005638"/>
    </source>
</evidence>
<protein>
    <recommendedName>
        <fullName evidence="6">Porphobilinogen deaminase</fullName>
        <ecNumber evidence="5">2.5.1.61</ecNumber>
    </recommendedName>
    <alternativeName>
        <fullName evidence="9">Hydroxymethylbilane synthase</fullName>
    </alternativeName>
</protein>
<evidence type="ECO:0000259" key="10">
    <source>
        <dbReference type="Pfam" id="PF01379"/>
    </source>
</evidence>
<dbReference type="EMBL" id="JAVFKY010000002">
    <property type="protein sequence ID" value="KAK5580986.1"/>
    <property type="molecule type" value="Genomic_DNA"/>
</dbReference>
<keyword evidence="13" id="KW-1185">Reference proteome</keyword>
<evidence type="ECO:0000259" key="11">
    <source>
        <dbReference type="Pfam" id="PF03900"/>
    </source>
</evidence>
<dbReference type="GO" id="GO:0005737">
    <property type="term" value="C:cytoplasm"/>
    <property type="evidence" value="ECO:0007669"/>
    <property type="project" value="TreeGrafter"/>
</dbReference>
<dbReference type="InterPro" id="IPR022419">
    <property type="entry name" value="Porphobilin_deaminase_cofac_BS"/>
</dbReference>
<comment type="function">
    <text evidence="2">Tetrapolymerization of the monopyrrole PBG into the hydroxymethylbilane pre-uroporphyrinogen in several discrete steps.</text>
</comment>
<evidence type="ECO:0000256" key="6">
    <source>
        <dbReference type="ARBA" id="ARBA00016519"/>
    </source>
</evidence>
<comment type="cofactor">
    <cofactor evidence="1">
        <name>dipyrromethane</name>
        <dbReference type="ChEBI" id="CHEBI:60342"/>
    </cofactor>
</comment>